<dbReference type="PATRIC" id="fig|1886670.3.peg.1290"/>
<feature type="transmembrane region" description="Helical" evidence="7">
    <location>
        <begin position="287"/>
        <end position="312"/>
    </location>
</feature>
<dbReference type="STRING" id="1886670.PTI45_01265"/>
<keyword evidence="3" id="KW-1003">Cell membrane</keyword>
<dbReference type="AlphaFoldDB" id="A0A1E3L683"/>
<keyword evidence="2 7" id="KW-0813">Transport</keyword>
<dbReference type="EMBL" id="MDER01000031">
    <property type="protein sequence ID" value="ODP29256.1"/>
    <property type="molecule type" value="Genomic_DNA"/>
</dbReference>
<protein>
    <submittedName>
        <fullName evidence="9">Putative multiple-sugar transport system permease YteP</fullName>
    </submittedName>
</protein>
<feature type="transmembrane region" description="Helical" evidence="7">
    <location>
        <begin position="134"/>
        <end position="152"/>
    </location>
</feature>
<keyword evidence="9" id="KW-0762">Sugar transport</keyword>
<dbReference type="Pfam" id="PF00528">
    <property type="entry name" value="BPD_transp_1"/>
    <property type="match status" value="1"/>
</dbReference>
<feature type="transmembrane region" description="Helical" evidence="7">
    <location>
        <begin position="235"/>
        <end position="255"/>
    </location>
</feature>
<evidence type="ECO:0000256" key="5">
    <source>
        <dbReference type="ARBA" id="ARBA00022989"/>
    </source>
</evidence>
<dbReference type="PROSITE" id="PS50928">
    <property type="entry name" value="ABC_TM1"/>
    <property type="match status" value="1"/>
</dbReference>
<evidence type="ECO:0000259" key="8">
    <source>
        <dbReference type="PROSITE" id="PS50928"/>
    </source>
</evidence>
<feature type="transmembrane region" description="Helical" evidence="7">
    <location>
        <begin position="91"/>
        <end position="113"/>
    </location>
</feature>
<evidence type="ECO:0000256" key="6">
    <source>
        <dbReference type="ARBA" id="ARBA00023136"/>
    </source>
</evidence>
<keyword evidence="5 7" id="KW-1133">Transmembrane helix</keyword>
<accession>A0A1E3L683</accession>
<keyword evidence="6 7" id="KW-0472">Membrane</keyword>
<evidence type="ECO:0000256" key="7">
    <source>
        <dbReference type="RuleBase" id="RU363032"/>
    </source>
</evidence>
<dbReference type="RefSeq" id="WP_069326700.1">
    <property type="nucleotide sequence ID" value="NZ_MDER01000031.1"/>
</dbReference>
<dbReference type="InterPro" id="IPR035906">
    <property type="entry name" value="MetI-like_sf"/>
</dbReference>
<sequence length="323" mass="36620">MQAELDSVPKKSTKSKKASSAGLWKTIVVNRYLYLMLLPCLIFFVIFSYLPMAGLVMAFKEFRFNAGMFGGPWVGLRYFKLFFSYPDATQLILNTFIVGFLKIIVYFPFPILLALMLNEVRSKRFKSITQTISYLPYFLSWVVVAAFTNKILAPDDGIFNQFMAALGGDGSIFYMMDGHYFYLIMFLTYLWKNIGWGSIIYLASMAGIDPTLYEAAEMDGASKWRKIWHITLPSIRPTIAILFILDIGSLLTTGYEQNYLLRTAGNSDYSDILDTYVLRVGMMQGQYGYGAAVGLLQGLVGLILVVVTNYLVKRFSKNEASLW</sequence>
<evidence type="ECO:0000256" key="3">
    <source>
        <dbReference type="ARBA" id="ARBA00022475"/>
    </source>
</evidence>
<dbReference type="GO" id="GO:0005886">
    <property type="term" value="C:plasma membrane"/>
    <property type="evidence" value="ECO:0007669"/>
    <property type="project" value="UniProtKB-SubCell"/>
</dbReference>
<evidence type="ECO:0000256" key="1">
    <source>
        <dbReference type="ARBA" id="ARBA00004651"/>
    </source>
</evidence>
<comment type="caution">
    <text evidence="9">The sequence shown here is derived from an EMBL/GenBank/DDBJ whole genome shotgun (WGS) entry which is preliminary data.</text>
</comment>
<feature type="transmembrane region" description="Helical" evidence="7">
    <location>
        <begin position="32"/>
        <end position="50"/>
    </location>
</feature>
<reference evidence="9 10" key="1">
    <citation type="submission" date="2016-08" db="EMBL/GenBank/DDBJ databases">
        <title>Genome sequencing of Paenibacillus sp. TI45-13ar, isolated from Korean traditional nuruk.</title>
        <authorList>
            <person name="Kim S.-J."/>
        </authorList>
    </citation>
    <scope>NUCLEOTIDE SEQUENCE [LARGE SCALE GENOMIC DNA]</scope>
    <source>
        <strain evidence="9 10">TI45-13ar</strain>
    </source>
</reference>
<organism evidence="9 10">
    <name type="scientific">Paenibacillus nuruki</name>
    <dbReference type="NCBI Taxonomy" id="1886670"/>
    <lineage>
        <taxon>Bacteria</taxon>
        <taxon>Bacillati</taxon>
        <taxon>Bacillota</taxon>
        <taxon>Bacilli</taxon>
        <taxon>Bacillales</taxon>
        <taxon>Paenibacillaceae</taxon>
        <taxon>Paenibacillus</taxon>
    </lineage>
</organism>
<evidence type="ECO:0000256" key="2">
    <source>
        <dbReference type="ARBA" id="ARBA00022448"/>
    </source>
</evidence>
<evidence type="ECO:0000256" key="4">
    <source>
        <dbReference type="ARBA" id="ARBA00022692"/>
    </source>
</evidence>
<keyword evidence="10" id="KW-1185">Reference proteome</keyword>
<dbReference type="InterPro" id="IPR000515">
    <property type="entry name" value="MetI-like"/>
</dbReference>
<proteinExistence type="inferred from homology"/>
<comment type="similarity">
    <text evidence="7">Belongs to the binding-protein-dependent transport system permease family.</text>
</comment>
<comment type="subcellular location">
    <subcellularLocation>
        <location evidence="1 7">Cell membrane</location>
        <topology evidence="1 7">Multi-pass membrane protein</topology>
    </subcellularLocation>
</comment>
<keyword evidence="4 7" id="KW-0812">Transmembrane</keyword>
<evidence type="ECO:0000313" key="9">
    <source>
        <dbReference type="EMBL" id="ODP29256.1"/>
    </source>
</evidence>
<name>A0A1E3L683_9BACL</name>
<dbReference type="Proteomes" id="UP000094578">
    <property type="component" value="Unassembled WGS sequence"/>
</dbReference>
<dbReference type="PANTHER" id="PTHR43227">
    <property type="entry name" value="BLL4140 PROTEIN"/>
    <property type="match status" value="1"/>
</dbReference>
<dbReference type="GO" id="GO:0055085">
    <property type="term" value="P:transmembrane transport"/>
    <property type="evidence" value="ECO:0007669"/>
    <property type="project" value="InterPro"/>
</dbReference>
<dbReference type="SUPFAM" id="SSF161098">
    <property type="entry name" value="MetI-like"/>
    <property type="match status" value="1"/>
</dbReference>
<dbReference type="InterPro" id="IPR050809">
    <property type="entry name" value="UgpAE/MalFG_permease"/>
</dbReference>
<gene>
    <name evidence="9" type="ORF">PTI45_01265</name>
</gene>
<feature type="domain" description="ABC transmembrane type-1" evidence="8">
    <location>
        <begin position="92"/>
        <end position="308"/>
    </location>
</feature>
<dbReference type="CDD" id="cd06261">
    <property type="entry name" value="TM_PBP2"/>
    <property type="match status" value="1"/>
</dbReference>
<evidence type="ECO:0000313" key="10">
    <source>
        <dbReference type="Proteomes" id="UP000094578"/>
    </source>
</evidence>
<dbReference type="PANTHER" id="PTHR43227:SF11">
    <property type="entry name" value="BLL4140 PROTEIN"/>
    <property type="match status" value="1"/>
</dbReference>
<dbReference type="Gene3D" id="1.10.3720.10">
    <property type="entry name" value="MetI-like"/>
    <property type="match status" value="1"/>
</dbReference>